<name>A0A1D2MIN0_ORCCI</name>
<evidence type="ECO:0000313" key="3">
    <source>
        <dbReference type="EMBL" id="ODM92858.1"/>
    </source>
</evidence>
<evidence type="ECO:0000256" key="2">
    <source>
        <dbReference type="SAM" id="SignalP"/>
    </source>
</evidence>
<feature type="chain" id="PRO_5008904100" evidence="2">
    <location>
        <begin position="21"/>
        <end position="211"/>
    </location>
</feature>
<dbReference type="EMBL" id="LJIJ01001133">
    <property type="protein sequence ID" value="ODM92858.1"/>
    <property type="molecule type" value="Genomic_DNA"/>
</dbReference>
<dbReference type="Proteomes" id="UP000094527">
    <property type="component" value="Unassembled WGS sequence"/>
</dbReference>
<keyword evidence="2" id="KW-0732">Signal</keyword>
<feature type="region of interest" description="Disordered" evidence="1">
    <location>
        <begin position="89"/>
        <end position="111"/>
    </location>
</feature>
<accession>A0A1D2MIN0</accession>
<proteinExistence type="predicted"/>
<feature type="signal peptide" evidence="2">
    <location>
        <begin position="1"/>
        <end position="20"/>
    </location>
</feature>
<evidence type="ECO:0000256" key="1">
    <source>
        <dbReference type="SAM" id="MobiDB-lite"/>
    </source>
</evidence>
<gene>
    <name evidence="3" type="ORF">Ocin01_13827</name>
</gene>
<keyword evidence="4" id="KW-1185">Reference proteome</keyword>
<evidence type="ECO:0000313" key="4">
    <source>
        <dbReference type="Proteomes" id="UP000094527"/>
    </source>
</evidence>
<sequence length="211" mass="21393">MNKFIILAAVAAVAVGEAPAHVGLSGGYSGGGGSSGGSSGGSGINEYVDEALLARVSALISSGGDGTGTPQGSEGRNLDANILARVSGSLGDGGSSSGPSSSYGPHPVLLDQLPLDNPSLLKELPNSNFQTPVLLNNNKEDTTLPHLLLLSKPRAPDMELQLVEVLHPGQSPLDAQSQLNVLLTSLSPTKVPQLNVSAPDTTKLNTIRSSI</sequence>
<protein>
    <submittedName>
        <fullName evidence="3">Uncharacterized protein</fullName>
    </submittedName>
</protein>
<comment type="caution">
    <text evidence="3">The sequence shown here is derived from an EMBL/GenBank/DDBJ whole genome shotgun (WGS) entry which is preliminary data.</text>
</comment>
<dbReference type="AlphaFoldDB" id="A0A1D2MIN0"/>
<dbReference type="OrthoDB" id="10660971at2759"/>
<reference evidence="3 4" key="1">
    <citation type="journal article" date="2016" name="Genome Biol. Evol.">
        <title>Gene Family Evolution Reflects Adaptation to Soil Environmental Stressors in the Genome of the Collembolan Orchesella cincta.</title>
        <authorList>
            <person name="Faddeeva-Vakhrusheva A."/>
            <person name="Derks M.F."/>
            <person name="Anvar S.Y."/>
            <person name="Agamennone V."/>
            <person name="Suring W."/>
            <person name="Smit S."/>
            <person name="van Straalen N.M."/>
            <person name="Roelofs D."/>
        </authorList>
    </citation>
    <scope>NUCLEOTIDE SEQUENCE [LARGE SCALE GENOMIC DNA]</scope>
    <source>
        <tissue evidence="3">Mixed pool</tissue>
    </source>
</reference>
<organism evidence="3 4">
    <name type="scientific">Orchesella cincta</name>
    <name type="common">Springtail</name>
    <name type="synonym">Podura cincta</name>
    <dbReference type="NCBI Taxonomy" id="48709"/>
    <lineage>
        <taxon>Eukaryota</taxon>
        <taxon>Metazoa</taxon>
        <taxon>Ecdysozoa</taxon>
        <taxon>Arthropoda</taxon>
        <taxon>Hexapoda</taxon>
        <taxon>Collembola</taxon>
        <taxon>Entomobryomorpha</taxon>
        <taxon>Entomobryoidea</taxon>
        <taxon>Orchesellidae</taxon>
        <taxon>Orchesellinae</taxon>
        <taxon>Orchesella</taxon>
    </lineage>
</organism>